<dbReference type="InterPro" id="IPR002052">
    <property type="entry name" value="DNA_methylase_N6_adenine_CS"/>
</dbReference>
<dbReference type="InterPro" id="IPR007848">
    <property type="entry name" value="Small_mtfrase_dom"/>
</dbReference>
<evidence type="ECO:0000256" key="4">
    <source>
        <dbReference type="ARBA" id="ARBA00048391"/>
    </source>
</evidence>
<evidence type="ECO:0000313" key="9">
    <source>
        <dbReference type="Proteomes" id="UP000243463"/>
    </source>
</evidence>
<comment type="similarity">
    <text evidence="5">Belongs to the protein N5-glutamine methyltransferase family. PrmC subfamily.</text>
</comment>
<feature type="binding site" evidence="5">
    <location>
        <begin position="182"/>
        <end position="185"/>
    </location>
    <ligand>
        <name>substrate</name>
    </ligand>
</feature>
<keyword evidence="1 5" id="KW-0489">Methyltransferase</keyword>
<gene>
    <name evidence="5" type="primary">prmC</name>
    <name evidence="8" type="ORF">SAMN05444584_0793</name>
</gene>
<sequence>MMDVAQALALCGQPDSYERQEAIWLLSHLLDVNALELKLSTNRELTESERVAYLDGLMRLSQHEPIAYILGTQPFWTLDLKVTKDTLVPRPDTEVLIETVLGLSLDNEGISVLDLGTGTGAIALALASEYPKWSILATDIYLPTLNVAKENALRHQLSHVQFICSEWYAQIPKQQFDLIVSNPPYIAENDQHLLQLTAEPSRALVSVGNGLADIQTIITQAVDWLTQNGWLVIEHGYDQKHAVQDIFLSAGFSSIETIPDYAGNDRVTFAQLKK</sequence>
<proteinExistence type="inferred from homology"/>
<dbReference type="SUPFAM" id="SSF53335">
    <property type="entry name" value="S-adenosyl-L-methionine-dependent methyltransferases"/>
    <property type="match status" value="1"/>
</dbReference>
<dbReference type="HAMAP" id="MF_02126">
    <property type="entry name" value="RF_methyltr_PrmC"/>
    <property type="match status" value="1"/>
</dbReference>
<dbReference type="GO" id="GO:0032259">
    <property type="term" value="P:methylation"/>
    <property type="evidence" value="ECO:0007669"/>
    <property type="project" value="UniProtKB-KW"/>
</dbReference>
<evidence type="ECO:0000256" key="1">
    <source>
        <dbReference type="ARBA" id="ARBA00022603"/>
    </source>
</evidence>
<dbReference type="EMBL" id="FZLN01000001">
    <property type="protein sequence ID" value="SNQ28865.1"/>
    <property type="molecule type" value="Genomic_DNA"/>
</dbReference>
<evidence type="ECO:0000256" key="3">
    <source>
        <dbReference type="ARBA" id="ARBA00022691"/>
    </source>
</evidence>
<feature type="binding site" evidence="5">
    <location>
        <position position="167"/>
    </location>
    <ligand>
        <name>S-adenosyl-L-methionine</name>
        <dbReference type="ChEBI" id="CHEBI:59789"/>
    </ligand>
</feature>
<dbReference type="AlphaFoldDB" id="A0A217EEB3"/>
<dbReference type="InterPro" id="IPR019874">
    <property type="entry name" value="RF_methyltr_PrmC"/>
</dbReference>
<organism evidence="8 9">
    <name type="scientific">Acinetobacter apis</name>
    <dbReference type="NCBI Taxonomy" id="1229165"/>
    <lineage>
        <taxon>Bacteria</taxon>
        <taxon>Pseudomonadati</taxon>
        <taxon>Pseudomonadota</taxon>
        <taxon>Gammaproteobacteria</taxon>
        <taxon>Moraxellales</taxon>
        <taxon>Moraxellaceae</taxon>
        <taxon>Acinetobacter</taxon>
    </lineage>
</organism>
<dbReference type="InterPro" id="IPR050320">
    <property type="entry name" value="N5-glutamine_MTase"/>
</dbReference>
<dbReference type="NCBIfam" id="TIGR00536">
    <property type="entry name" value="hemK_fam"/>
    <property type="match status" value="1"/>
</dbReference>
<keyword evidence="3 5" id="KW-0949">S-adenosyl-L-methionine</keyword>
<accession>A0A217EEB3</accession>
<protein>
    <recommendedName>
        <fullName evidence="5">Release factor glutamine methyltransferase</fullName>
        <shortName evidence="5">RF MTase</shortName>
        <ecNumber evidence="5">2.1.1.297</ecNumber>
    </recommendedName>
    <alternativeName>
        <fullName evidence="5">N5-glutamine methyltransferase PrmC</fullName>
    </alternativeName>
    <alternativeName>
        <fullName evidence="5">Protein-(glutamine-N5) MTase PrmC</fullName>
    </alternativeName>
    <alternativeName>
        <fullName evidence="5">Protein-glutamine N-methyltransferase PrmC</fullName>
    </alternativeName>
</protein>
<evidence type="ECO:0000259" key="7">
    <source>
        <dbReference type="Pfam" id="PF17827"/>
    </source>
</evidence>
<feature type="binding site" evidence="5">
    <location>
        <position position="182"/>
    </location>
    <ligand>
        <name>S-adenosyl-L-methionine</name>
        <dbReference type="ChEBI" id="CHEBI:59789"/>
    </ligand>
</feature>
<feature type="binding site" evidence="5">
    <location>
        <position position="139"/>
    </location>
    <ligand>
        <name>S-adenosyl-L-methionine</name>
        <dbReference type="ChEBI" id="CHEBI:59789"/>
    </ligand>
</feature>
<dbReference type="GO" id="GO:0102559">
    <property type="term" value="F:peptide chain release factor N(5)-glutamine methyltransferase activity"/>
    <property type="evidence" value="ECO:0007669"/>
    <property type="project" value="UniProtKB-EC"/>
</dbReference>
<dbReference type="Pfam" id="PF05175">
    <property type="entry name" value="MTS"/>
    <property type="match status" value="1"/>
</dbReference>
<evidence type="ECO:0000259" key="6">
    <source>
        <dbReference type="Pfam" id="PF05175"/>
    </source>
</evidence>
<comment type="function">
    <text evidence="5">Methylates the class 1 translation termination release factors RF1/PrfA and RF2/PrfB on the glutamine residue of the universally conserved GGQ motif.</text>
</comment>
<evidence type="ECO:0000313" key="8">
    <source>
        <dbReference type="EMBL" id="SNQ28865.1"/>
    </source>
</evidence>
<name>A0A217EEB3_9GAMM</name>
<feature type="binding site" evidence="5">
    <location>
        <begin position="116"/>
        <end position="120"/>
    </location>
    <ligand>
        <name>S-adenosyl-L-methionine</name>
        <dbReference type="ChEBI" id="CHEBI:59789"/>
    </ligand>
</feature>
<feature type="domain" description="Methyltransferase small" evidence="6">
    <location>
        <begin position="106"/>
        <end position="192"/>
    </location>
</feature>
<dbReference type="Pfam" id="PF17827">
    <property type="entry name" value="PrmC_N"/>
    <property type="match status" value="1"/>
</dbReference>
<feature type="domain" description="Release factor glutamine methyltransferase N-terminal" evidence="7">
    <location>
        <begin position="16"/>
        <end position="71"/>
    </location>
</feature>
<dbReference type="FunFam" id="3.40.50.150:FF:000053">
    <property type="entry name" value="Release factor glutamine methyltransferase"/>
    <property type="match status" value="1"/>
</dbReference>
<evidence type="ECO:0000256" key="5">
    <source>
        <dbReference type="HAMAP-Rule" id="MF_02126"/>
    </source>
</evidence>
<dbReference type="InterPro" id="IPR029063">
    <property type="entry name" value="SAM-dependent_MTases_sf"/>
</dbReference>
<dbReference type="NCBIfam" id="TIGR03534">
    <property type="entry name" value="RF_mod_PrmC"/>
    <property type="match status" value="1"/>
</dbReference>
<dbReference type="Proteomes" id="UP000243463">
    <property type="component" value="Unassembled WGS sequence"/>
</dbReference>
<dbReference type="PANTHER" id="PTHR18895">
    <property type="entry name" value="HEMK METHYLTRANSFERASE"/>
    <property type="match status" value="1"/>
</dbReference>
<dbReference type="EC" id="2.1.1.297" evidence="5"/>
<dbReference type="PROSITE" id="PS00092">
    <property type="entry name" value="N6_MTASE"/>
    <property type="match status" value="1"/>
</dbReference>
<dbReference type="Gene3D" id="3.40.50.150">
    <property type="entry name" value="Vaccinia Virus protein VP39"/>
    <property type="match status" value="1"/>
</dbReference>
<dbReference type="InterPro" id="IPR040758">
    <property type="entry name" value="PrmC_N"/>
</dbReference>
<comment type="catalytic activity">
    <reaction evidence="4 5">
        <text>L-glutaminyl-[peptide chain release factor] + S-adenosyl-L-methionine = N(5)-methyl-L-glutaminyl-[peptide chain release factor] + S-adenosyl-L-homocysteine + H(+)</text>
        <dbReference type="Rhea" id="RHEA:42896"/>
        <dbReference type="Rhea" id="RHEA-COMP:10271"/>
        <dbReference type="Rhea" id="RHEA-COMP:10272"/>
        <dbReference type="ChEBI" id="CHEBI:15378"/>
        <dbReference type="ChEBI" id="CHEBI:30011"/>
        <dbReference type="ChEBI" id="CHEBI:57856"/>
        <dbReference type="ChEBI" id="CHEBI:59789"/>
        <dbReference type="ChEBI" id="CHEBI:61891"/>
        <dbReference type="EC" id="2.1.1.297"/>
    </reaction>
</comment>
<dbReference type="CDD" id="cd02440">
    <property type="entry name" value="AdoMet_MTases"/>
    <property type="match status" value="1"/>
</dbReference>
<keyword evidence="9" id="KW-1185">Reference proteome</keyword>
<evidence type="ECO:0000256" key="2">
    <source>
        <dbReference type="ARBA" id="ARBA00022679"/>
    </source>
</evidence>
<dbReference type="Gene3D" id="1.10.8.10">
    <property type="entry name" value="DNA helicase RuvA subunit, C-terminal domain"/>
    <property type="match status" value="1"/>
</dbReference>
<keyword evidence="2 5" id="KW-0808">Transferase</keyword>
<dbReference type="PANTHER" id="PTHR18895:SF74">
    <property type="entry name" value="MTRF1L RELEASE FACTOR GLUTAMINE METHYLTRANSFERASE"/>
    <property type="match status" value="1"/>
</dbReference>
<dbReference type="InterPro" id="IPR004556">
    <property type="entry name" value="HemK-like"/>
</dbReference>
<reference evidence="9" key="1">
    <citation type="submission" date="2017-06" db="EMBL/GenBank/DDBJ databases">
        <authorList>
            <person name="Varghese N."/>
            <person name="Submissions S."/>
        </authorList>
    </citation>
    <scope>NUCLEOTIDE SEQUENCE [LARGE SCALE GENOMIC DNA]</scope>
    <source>
        <strain evidence="9">ANC 5114</strain>
    </source>
</reference>
<dbReference type="GO" id="GO:0003676">
    <property type="term" value="F:nucleic acid binding"/>
    <property type="evidence" value="ECO:0007669"/>
    <property type="project" value="InterPro"/>
</dbReference>